<reference evidence="1" key="1">
    <citation type="submission" date="2021-08" db="EMBL/GenBank/DDBJ databases">
        <title>WGS assembly of Ceratopteris richardii.</title>
        <authorList>
            <person name="Marchant D.B."/>
            <person name="Chen G."/>
            <person name="Jenkins J."/>
            <person name="Shu S."/>
            <person name="Leebens-Mack J."/>
            <person name="Grimwood J."/>
            <person name="Schmutz J."/>
            <person name="Soltis P."/>
            <person name="Soltis D."/>
            <person name="Chen Z.-H."/>
        </authorList>
    </citation>
    <scope>NUCLEOTIDE SEQUENCE</scope>
    <source>
        <strain evidence="1">Whitten #5841</strain>
        <tissue evidence="1">Leaf</tissue>
    </source>
</reference>
<keyword evidence="2" id="KW-1185">Reference proteome</keyword>
<dbReference type="Proteomes" id="UP000825935">
    <property type="component" value="Chromosome 9"/>
</dbReference>
<evidence type="ECO:0000313" key="1">
    <source>
        <dbReference type="EMBL" id="KAH7429807.1"/>
    </source>
</evidence>
<name>A0A8T2U244_CERRI</name>
<accession>A0A8T2U244</accession>
<evidence type="ECO:0000313" key="2">
    <source>
        <dbReference type="Proteomes" id="UP000825935"/>
    </source>
</evidence>
<proteinExistence type="predicted"/>
<sequence length="132" mass="14805">MGSSCNSMHSFSSSNIGPRNLLYSIPFQSSHGPTLAMALTFFSKLQRRNKSIFLVTLQCKSSLHGGGVLTNRGIHIIHHLNIGWCHLMMTRFFPLLRSMMLTLNFLCNLRRDLLTCGDSPSPYTTHMANESC</sequence>
<dbReference type="AlphaFoldDB" id="A0A8T2U244"/>
<dbReference type="EMBL" id="CM035414">
    <property type="protein sequence ID" value="KAH7429807.1"/>
    <property type="molecule type" value="Genomic_DNA"/>
</dbReference>
<gene>
    <name evidence="1" type="ORF">KP509_09G067200</name>
</gene>
<comment type="caution">
    <text evidence="1">The sequence shown here is derived from an EMBL/GenBank/DDBJ whole genome shotgun (WGS) entry which is preliminary data.</text>
</comment>
<protein>
    <submittedName>
        <fullName evidence="1">Uncharacterized protein</fullName>
    </submittedName>
</protein>
<organism evidence="1 2">
    <name type="scientific">Ceratopteris richardii</name>
    <name type="common">Triangle waterfern</name>
    <dbReference type="NCBI Taxonomy" id="49495"/>
    <lineage>
        <taxon>Eukaryota</taxon>
        <taxon>Viridiplantae</taxon>
        <taxon>Streptophyta</taxon>
        <taxon>Embryophyta</taxon>
        <taxon>Tracheophyta</taxon>
        <taxon>Polypodiopsida</taxon>
        <taxon>Polypodiidae</taxon>
        <taxon>Polypodiales</taxon>
        <taxon>Pteridineae</taxon>
        <taxon>Pteridaceae</taxon>
        <taxon>Parkerioideae</taxon>
        <taxon>Ceratopteris</taxon>
    </lineage>
</organism>